<accession>A0A9E8CRK8</accession>
<keyword evidence="2" id="KW-0805">Transcription regulation</keyword>
<dbReference type="EMBL" id="CP102774">
    <property type="protein sequence ID" value="UZF89339.1"/>
    <property type="molecule type" value="Genomic_DNA"/>
</dbReference>
<feature type="region of interest" description="Disordered" evidence="5">
    <location>
        <begin position="302"/>
        <end position="350"/>
    </location>
</feature>
<dbReference type="PANTHER" id="PTHR30427:SF1">
    <property type="entry name" value="TRANSCRIPTIONAL ACTIVATOR PROTEIN LYSR"/>
    <property type="match status" value="1"/>
</dbReference>
<dbReference type="Gene3D" id="1.10.10.10">
    <property type="entry name" value="Winged helix-like DNA-binding domain superfamily/Winged helix DNA-binding domain"/>
    <property type="match status" value="1"/>
</dbReference>
<dbReference type="GO" id="GO:0003700">
    <property type="term" value="F:DNA-binding transcription factor activity"/>
    <property type="evidence" value="ECO:0007669"/>
    <property type="project" value="InterPro"/>
</dbReference>
<organism evidence="7">
    <name type="scientific">Bosea sp. NBC_00436</name>
    <dbReference type="NCBI Taxonomy" id="2969620"/>
    <lineage>
        <taxon>Bacteria</taxon>
        <taxon>Pseudomonadati</taxon>
        <taxon>Pseudomonadota</taxon>
        <taxon>Alphaproteobacteria</taxon>
        <taxon>Hyphomicrobiales</taxon>
        <taxon>Boseaceae</taxon>
        <taxon>Bosea</taxon>
    </lineage>
</organism>
<dbReference type="AlphaFoldDB" id="A0A9E8CRK8"/>
<protein>
    <submittedName>
        <fullName evidence="7">LysR substrate-binding domain-containing protein</fullName>
    </submittedName>
</protein>
<sequence length="350" mass="38874">MRITHRQLEAYIQFMETGSVTAAAERMRLSQPAMSKILAGLEIDLALTLFERKRKRLIPTHQAQLLYKEVRRLFASLSDVERFARDLRDLRSGELRIVSAASIGHTLVADALVAFAEANPAISVTLDVSSVVGSDVLGQNVDIGFSVSHFHHPDLLTEPLFHADAVCVMRRDHPLASRDVIVPRDLEGAEFISFTRNSRMRHLTDAVFEQQRISRKMRTEVFSSVEANALVSRGFGIAIVEPMTVHQGFWPDLVARRFEPTIAFTFNAIVSRNRPVSPLTKAFLAELRSRIAALANGDDPRATDSLTVRLPQRRTRDGAGSGAVVADEEGKAGDAIEDDDREEGDQHADR</sequence>
<dbReference type="InterPro" id="IPR005119">
    <property type="entry name" value="LysR_subst-bd"/>
</dbReference>
<dbReference type="Pfam" id="PF03466">
    <property type="entry name" value="LysR_substrate"/>
    <property type="match status" value="1"/>
</dbReference>
<keyword evidence="3" id="KW-0238">DNA-binding</keyword>
<keyword evidence="4" id="KW-0804">Transcription</keyword>
<evidence type="ECO:0000259" key="6">
    <source>
        <dbReference type="PROSITE" id="PS50931"/>
    </source>
</evidence>
<dbReference type="SUPFAM" id="SSF46785">
    <property type="entry name" value="Winged helix' DNA-binding domain"/>
    <property type="match status" value="1"/>
</dbReference>
<dbReference type="InterPro" id="IPR036390">
    <property type="entry name" value="WH_DNA-bd_sf"/>
</dbReference>
<comment type="similarity">
    <text evidence="1">Belongs to the LysR transcriptional regulatory family.</text>
</comment>
<evidence type="ECO:0000313" key="7">
    <source>
        <dbReference type="EMBL" id="UZF89339.1"/>
    </source>
</evidence>
<reference evidence="7" key="1">
    <citation type="submission" date="2022-08" db="EMBL/GenBank/DDBJ databases">
        <title>Complete Genome Sequences of 2 Bosea sp. soil isolates.</title>
        <authorList>
            <person name="Alvarez Arevalo M."/>
            <person name="Sterndorff E.B."/>
            <person name="Faurdal D."/>
            <person name="Joergensen T.S."/>
            <person name="Weber T."/>
        </authorList>
    </citation>
    <scope>NUCLEOTIDE SEQUENCE</scope>
    <source>
        <strain evidence="7">NBC_00436</strain>
    </source>
</reference>
<evidence type="ECO:0000256" key="1">
    <source>
        <dbReference type="ARBA" id="ARBA00009437"/>
    </source>
</evidence>
<dbReference type="Pfam" id="PF00126">
    <property type="entry name" value="HTH_1"/>
    <property type="match status" value="1"/>
</dbReference>
<feature type="domain" description="HTH lysR-type" evidence="6">
    <location>
        <begin position="1"/>
        <end position="60"/>
    </location>
</feature>
<dbReference type="InterPro" id="IPR000847">
    <property type="entry name" value="LysR_HTH_N"/>
</dbReference>
<dbReference type="SUPFAM" id="SSF53850">
    <property type="entry name" value="Periplasmic binding protein-like II"/>
    <property type="match status" value="1"/>
</dbReference>
<dbReference type="PRINTS" id="PR00039">
    <property type="entry name" value="HTHLYSR"/>
</dbReference>
<dbReference type="PANTHER" id="PTHR30427">
    <property type="entry name" value="TRANSCRIPTIONAL ACTIVATOR PROTEIN LYSR"/>
    <property type="match status" value="1"/>
</dbReference>
<gene>
    <name evidence="7" type="ORF">NWE54_11385</name>
</gene>
<evidence type="ECO:0000256" key="3">
    <source>
        <dbReference type="ARBA" id="ARBA00023125"/>
    </source>
</evidence>
<dbReference type="PROSITE" id="PS50931">
    <property type="entry name" value="HTH_LYSR"/>
    <property type="match status" value="1"/>
</dbReference>
<dbReference type="GO" id="GO:0010628">
    <property type="term" value="P:positive regulation of gene expression"/>
    <property type="evidence" value="ECO:0007669"/>
    <property type="project" value="TreeGrafter"/>
</dbReference>
<dbReference type="GO" id="GO:0043565">
    <property type="term" value="F:sequence-specific DNA binding"/>
    <property type="evidence" value="ECO:0007669"/>
    <property type="project" value="TreeGrafter"/>
</dbReference>
<dbReference type="InterPro" id="IPR036388">
    <property type="entry name" value="WH-like_DNA-bd_sf"/>
</dbReference>
<evidence type="ECO:0000256" key="4">
    <source>
        <dbReference type="ARBA" id="ARBA00023163"/>
    </source>
</evidence>
<dbReference type="Gene3D" id="3.40.190.290">
    <property type="match status" value="1"/>
</dbReference>
<evidence type="ECO:0000256" key="5">
    <source>
        <dbReference type="SAM" id="MobiDB-lite"/>
    </source>
</evidence>
<evidence type="ECO:0000256" key="2">
    <source>
        <dbReference type="ARBA" id="ARBA00023015"/>
    </source>
</evidence>
<name>A0A9E8CRK8_9HYPH</name>
<proteinExistence type="inferred from homology"/>